<dbReference type="InterPro" id="IPR006689">
    <property type="entry name" value="Small_GTPase_ARF/SAR"/>
</dbReference>
<dbReference type="Pfam" id="PF00025">
    <property type="entry name" value="Arf"/>
    <property type="match status" value="1"/>
</dbReference>
<proteinExistence type="predicted"/>
<protein>
    <submittedName>
        <fullName evidence="3">ARF/SAR type</fullName>
    </submittedName>
</protein>
<dbReference type="GO" id="GO:0003924">
    <property type="term" value="F:GTPase activity"/>
    <property type="evidence" value="ECO:0007669"/>
    <property type="project" value="InterPro"/>
</dbReference>
<organism evidence="3">
    <name type="scientific">Hexamita inflata</name>
    <dbReference type="NCBI Taxonomy" id="28002"/>
    <lineage>
        <taxon>Eukaryota</taxon>
        <taxon>Metamonada</taxon>
        <taxon>Diplomonadida</taxon>
        <taxon>Hexamitidae</taxon>
        <taxon>Hexamitinae</taxon>
        <taxon>Hexamita</taxon>
    </lineage>
</organism>
<dbReference type="EMBL" id="CAXDID020000372">
    <property type="protein sequence ID" value="CAL6083523.1"/>
    <property type="molecule type" value="Genomic_DNA"/>
</dbReference>
<comment type="caution">
    <text evidence="3">The sequence shown here is derived from an EMBL/GenBank/DDBJ whole genome shotgun (WGS) entry which is preliminary data.</text>
</comment>
<keyword evidence="5" id="KW-1185">Reference proteome</keyword>
<gene>
    <name evidence="3" type="ORF">HINF_LOCUS51979</name>
    <name evidence="4" type="ORF">HINF_LOCUS61766</name>
</gene>
<evidence type="ECO:0000313" key="3">
    <source>
        <dbReference type="EMBL" id="CAI9964334.1"/>
    </source>
</evidence>
<keyword evidence="2" id="KW-0342">GTP-binding</keyword>
<sequence>MGQSLQQYISYSDYKILMLGLDGVGKTQLLYRLKTKKWIQLLGLTLRYYNQNIKDQQQFGILVDKNKNEISGFIIYKTHNL</sequence>
<keyword evidence="1" id="KW-0547">Nucleotide-binding</keyword>
<reference evidence="4 5" key="2">
    <citation type="submission" date="2024-07" db="EMBL/GenBank/DDBJ databases">
        <authorList>
            <person name="Akdeniz Z."/>
        </authorList>
    </citation>
    <scope>NUCLEOTIDE SEQUENCE [LARGE SCALE GENOMIC DNA]</scope>
</reference>
<evidence type="ECO:0000256" key="1">
    <source>
        <dbReference type="ARBA" id="ARBA00022741"/>
    </source>
</evidence>
<dbReference type="SUPFAM" id="SSF52540">
    <property type="entry name" value="P-loop containing nucleoside triphosphate hydrolases"/>
    <property type="match status" value="1"/>
</dbReference>
<dbReference type="GO" id="GO:0005525">
    <property type="term" value="F:GTP binding"/>
    <property type="evidence" value="ECO:0007669"/>
    <property type="project" value="UniProtKB-KW"/>
</dbReference>
<evidence type="ECO:0000313" key="4">
    <source>
        <dbReference type="EMBL" id="CAL6083523.1"/>
    </source>
</evidence>
<evidence type="ECO:0000256" key="2">
    <source>
        <dbReference type="ARBA" id="ARBA00023134"/>
    </source>
</evidence>
<name>A0AA86QQZ5_9EUKA</name>
<dbReference type="AlphaFoldDB" id="A0AA86QQZ5"/>
<reference evidence="3" key="1">
    <citation type="submission" date="2023-06" db="EMBL/GenBank/DDBJ databases">
        <authorList>
            <person name="Kurt Z."/>
        </authorList>
    </citation>
    <scope>NUCLEOTIDE SEQUENCE</scope>
</reference>
<accession>A0AA86QQZ5</accession>
<dbReference type="InterPro" id="IPR027417">
    <property type="entry name" value="P-loop_NTPase"/>
</dbReference>
<dbReference type="Gene3D" id="3.40.50.300">
    <property type="entry name" value="P-loop containing nucleotide triphosphate hydrolases"/>
    <property type="match status" value="1"/>
</dbReference>
<dbReference type="EMBL" id="CATOUU010000974">
    <property type="protein sequence ID" value="CAI9964334.1"/>
    <property type="molecule type" value="Genomic_DNA"/>
</dbReference>
<evidence type="ECO:0000313" key="5">
    <source>
        <dbReference type="Proteomes" id="UP001642409"/>
    </source>
</evidence>
<dbReference type="Proteomes" id="UP001642409">
    <property type="component" value="Unassembled WGS sequence"/>
</dbReference>